<dbReference type="PROSITE" id="PS01119">
    <property type="entry name" value="COPPER_FIST_1"/>
    <property type="match status" value="1"/>
</dbReference>
<accession>D8QK00</accession>
<feature type="region of interest" description="Disordered" evidence="8">
    <location>
        <begin position="457"/>
        <end position="476"/>
    </location>
</feature>
<keyword evidence="4" id="KW-0186">Copper</keyword>
<comment type="subcellular location">
    <subcellularLocation>
        <location evidence="1">Nucleus</location>
    </subcellularLocation>
</comment>
<dbReference type="GO" id="GO:0006878">
    <property type="term" value="P:intracellular copper ion homeostasis"/>
    <property type="evidence" value="ECO:0007669"/>
    <property type="project" value="TreeGrafter"/>
</dbReference>
<evidence type="ECO:0000313" key="10">
    <source>
        <dbReference type="EMBL" id="EFI91800.1"/>
    </source>
</evidence>
<dbReference type="PRINTS" id="PR00617">
    <property type="entry name" value="COPPERFIST"/>
</dbReference>
<keyword evidence="7" id="KW-0539">Nucleus</keyword>
<dbReference type="SMART" id="SM01090">
    <property type="entry name" value="Copper-fist"/>
    <property type="match status" value="1"/>
</dbReference>
<reference evidence="10 11" key="1">
    <citation type="journal article" date="2010" name="Nat. Biotechnol.">
        <title>Genome sequence of the model mushroom Schizophyllum commune.</title>
        <authorList>
            <person name="Ohm R.A."/>
            <person name="de Jong J.F."/>
            <person name="Lugones L.G."/>
            <person name="Aerts A."/>
            <person name="Kothe E."/>
            <person name="Stajich J.E."/>
            <person name="de Vries R.P."/>
            <person name="Record E."/>
            <person name="Levasseur A."/>
            <person name="Baker S.E."/>
            <person name="Bartholomew K.A."/>
            <person name="Coutinho P.M."/>
            <person name="Erdmann S."/>
            <person name="Fowler T.J."/>
            <person name="Gathman A.C."/>
            <person name="Lombard V."/>
            <person name="Henrissat B."/>
            <person name="Knabe N."/>
            <person name="Kuees U."/>
            <person name="Lilly W.W."/>
            <person name="Lindquist E."/>
            <person name="Lucas S."/>
            <person name="Magnuson J.K."/>
            <person name="Piumi F."/>
            <person name="Raudaskoski M."/>
            <person name="Salamov A."/>
            <person name="Schmutz J."/>
            <person name="Schwarze F.W.M.R."/>
            <person name="vanKuyk P.A."/>
            <person name="Horton J.S."/>
            <person name="Grigoriev I.V."/>
            <person name="Woesten H.A.B."/>
        </authorList>
    </citation>
    <scope>NUCLEOTIDE SEQUENCE [LARGE SCALE GENOMIC DNA]</scope>
    <source>
        <strain evidence="11">H4-8 / FGSC 9210</strain>
    </source>
</reference>
<dbReference type="GO" id="GO:0045944">
    <property type="term" value="P:positive regulation of transcription by RNA polymerase II"/>
    <property type="evidence" value="ECO:0007669"/>
    <property type="project" value="TreeGrafter"/>
</dbReference>
<evidence type="ECO:0000256" key="7">
    <source>
        <dbReference type="ARBA" id="ARBA00023242"/>
    </source>
</evidence>
<name>D8QK00_SCHCM</name>
<gene>
    <name evidence="10" type="ORF">SCHCODRAFT_86194</name>
</gene>
<dbReference type="PANTHER" id="PTHR28088:SF5">
    <property type="entry name" value="TRANSCRIPTIONAL ACTIVATOR HAA1-RELATED"/>
    <property type="match status" value="1"/>
</dbReference>
<dbReference type="Gene3D" id="3.90.430.10">
    <property type="entry name" value="Copper fist DNA-binding domain"/>
    <property type="match status" value="1"/>
</dbReference>
<evidence type="ECO:0000256" key="3">
    <source>
        <dbReference type="ARBA" id="ARBA00022833"/>
    </source>
</evidence>
<sequence length="540" mass="57835">MVLVNNIKYACGTCIKGHRSSTCKHSDRPLFEIKRKGRPVTQCEHCRELRKTKQVHVKCVCEKEGEVGCAKSDDASIAGLSKALEQPAFPNGLPEALGASATLGVAADRTSAEPEHREEVKSSCKSGSQCDCCVPRAPKAKVKVPKPLRSSPALSVKPALAIKASPSPQHPEFPLFLSDSLALEQEMLVTDPSVLHSAHDPSIPHAARVRTHPNEYSPYGRAYDQHAHYHGHSSPIDRPSSSEHRERHPSSQPTNTMPSPTLPDDFATWFSEPSPFCQVSDGYNSNRLLDMSANNGSAESMSSAYDSAPDMGSHIDIDMNPRIVASEWIGHAPTEPPNSTYPPTLPRIEVPTFTSEDRVFWDSVNVAGMRSAPNLSLCMDFDGLGCACPPGACRCGAAECWTDSMSSLSDPMSSMPSLPDSMSEVAYSDGMPPMPDSMLSMPPDAMYHPHLSAMPDLMRSRSSSSSSSSGASSVQSFRDAFGTGGGHIALDAGNHNGVDAGSQNTLDAGGSRGVFDGGWFSQLAGCAEDFAAGRPIDEFW</sequence>
<dbReference type="STRING" id="578458.D8QK00"/>
<dbReference type="GO" id="GO:0000981">
    <property type="term" value="F:DNA-binding transcription factor activity, RNA polymerase II-specific"/>
    <property type="evidence" value="ECO:0007669"/>
    <property type="project" value="TreeGrafter"/>
</dbReference>
<dbReference type="PANTHER" id="PTHR28088">
    <property type="entry name" value="TRANSCRIPTIONAL ACTIVATOR HAA1-RELATED"/>
    <property type="match status" value="1"/>
</dbReference>
<dbReference type="VEuPathDB" id="FungiDB:SCHCODRAFT_02643959"/>
<dbReference type="Proteomes" id="UP000007431">
    <property type="component" value="Unassembled WGS sequence"/>
</dbReference>
<evidence type="ECO:0000259" key="9">
    <source>
        <dbReference type="PROSITE" id="PS50073"/>
    </source>
</evidence>
<keyword evidence="3" id="KW-0862">Zinc</keyword>
<keyword evidence="11" id="KW-1185">Reference proteome</keyword>
<dbReference type="InterPro" id="IPR036395">
    <property type="entry name" value="Cu_fist_DNA-bd_dom_sf"/>
</dbReference>
<evidence type="ECO:0000256" key="6">
    <source>
        <dbReference type="ARBA" id="ARBA00023163"/>
    </source>
</evidence>
<feature type="region of interest" description="Disordered" evidence="8">
    <location>
        <begin position="199"/>
        <end position="265"/>
    </location>
</feature>
<dbReference type="InterPro" id="IPR051763">
    <property type="entry name" value="Copper_Homeo_Regul"/>
</dbReference>
<dbReference type="FunFam" id="3.90.430.10:FF:000001">
    <property type="entry name" value="Copper fist DNA-binding protein"/>
    <property type="match status" value="1"/>
</dbReference>
<dbReference type="InterPro" id="IPR001083">
    <property type="entry name" value="Cu_fist_DNA-bd_dom"/>
</dbReference>
<dbReference type="EMBL" id="GL377315">
    <property type="protein sequence ID" value="EFI91800.1"/>
    <property type="molecule type" value="Genomic_DNA"/>
</dbReference>
<dbReference type="InParanoid" id="D8QK00"/>
<evidence type="ECO:0000256" key="4">
    <source>
        <dbReference type="ARBA" id="ARBA00023008"/>
    </source>
</evidence>
<evidence type="ECO:0000256" key="8">
    <source>
        <dbReference type="SAM" id="MobiDB-lite"/>
    </source>
</evidence>
<dbReference type="SMART" id="SM00412">
    <property type="entry name" value="Cu_FIST"/>
    <property type="match status" value="1"/>
</dbReference>
<dbReference type="AlphaFoldDB" id="D8QK00"/>
<feature type="domain" description="Copper-fist" evidence="9">
    <location>
        <begin position="1"/>
        <end position="40"/>
    </location>
</feature>
<protein>
    <recommendedName>
        <fullName evidence="9">Copper-fist domain-containing protein</fullName>
    </recommendedName>
</protein>
<dbReference type="HOGENOM" id="CLU_504481_0_0_1"/>
<organism evidence="11">
    <name type="scientific">Schizophyllum commune (strain H4-8 / FGSC 9210)</name>
    <name type="common">Split gill fungus</name>
    <dbReference type="NCBI Taxonomy" id="578458"/>
    <lineage>
        <taxon>Eukaryota</taxon>
        <taxon>Fungi</taxon>
        <taxon>Dikarya</taxon>
        <taxon>Basidiomycota</taxon>
        <taxon>Agaricomycotina</taxon>
        <taxon>Agaricomycetes</taxon>
        <taxon>Agaricomycetidae</taxon>
        <taxon>Agaricales</taxon>
        <taxon>Schizophyllaceae</taxon>
        <taxon>Schizophyllum</taxon>
    </lineage>
</organism>
<feature type="compositionally biased region" description="Basic and acidic residues" evidence="8">
    <location>
        <begin position="240"/>
        <end position="249"/>
    </location>
</feature>
<evidence type="ECO:0000256" key="5">
    <source>
        <dbReference type="ARBA" id="ARBA00023015"/>
    </source>
</evidence>
<dbReference type="SUPFAM" id="SSF57879">
    <property type="entry name" value="Zinc domain conserved in yeast copper-regulated transcription factors"/>
    <property type="match status" value="1"/>
</dbReference>
<keyword evidence="2" id="KW-0479">Metal-binding</keyword>
<keyword evidence="5" id="KW-0805">Transcription regulation</keyword>
<dbReference type="GO" id="GO:0005507">
    <property type="term" value="F:copper ion binding"/>
    <property type="evidence" value="ECO:0007669"/>
    <property type="project" value="InterPro"/>
</dbReference>
<evidence type="ECO:0000256" key="1">
    <source>
        <dbReference type="ARBA" id="ARBA00004123"/>
    </source>
</evidence>
<dbReference type="eggNOG" id="ENOG502S7CA">
    <property type="taxonomic scope" value="Eukaryota"/>
</dbReference>
<proteinExistence type="predicted"/>
<feature type="compositionally biased region" description="Low complexity" evidence="8">
    <location>
        <begin position="460"/>
        <end position="476"/>
    </location>
</feature>
<evidence type="ECO:0000256" key="2">
    <source>
        <dbReference type="ARBA" id="ARBA00022723"/>
    </source>
</evidence>
<dbReference type="GO" id="GO:0005634">
    <property type="term" value="C:nucleus"/>
    <property type="evidence" value="ECO:0007669"/>
    <property type="project" value="UniProtKB-SubCell"/>
</dbReference>
<dbReference type="GO" id="GO:0006879">
    <property type="term" value="P:intracellular iron ion homeostasis"/>
    <property type="evidence" value="ECO:0007669"/>
    <property type="project" value="TreeGrafter"/>
</dbReference>
<evidence type="ECO:0000313" key="11">
    <source>
        <dbReference type="Proteomes" id="UP000007431"/>
    </source>
</evidence>
<keyword evidence="6" id="KW-0804">Transcription</keyword>
<dbReference type="PROSITE" id="PS50073">
    <property type="entry name" value="COPPER_FIST_2"/>
    <property type="match status" value="1"/>
</dbReference>
<dbReference type="GO" id="GO:0000978">
    <property type="term" value="F:RNA polymerase II cis-regulatory region sequence-specific DNA binding"/>
    <property type="evidence" value="ECO:0007669"/>
    <property type="project" value="TreeGrafter"/>
</dbReference>
<dbReference type="Pfam" id="PF00649">
    <property type="entry name" value="Copper-fist"/>
    <property type="match status" value="1"/>
</dbReference>